<dbReference type="VEuPathDB" id="FungiDB:BD410DRAFT_779783"/>
<feature type="region of interest" description="Disordered" evidence="1">
    <location>
        <begin position="641"/>
        <end position="825"/>
    </location>
</feature>
<dbReference type="AlphaFoldDB" id="A0A4R5XFL2"/>
<dbReference type="STRING" id="50990.A0A4R5XFL2"/>
<organism evidence="2 3">
    <name type="scientific">Rickenella mellea</name>
    <dbReference type="NCBI Taxonomy" id="50990"/>
    <lineage>
        <taxon>Eukaryota</taxon>
        <taxon>Fungi</taxon>
        <taxon>Dikarya</taxon>
        <taxon>Basidiomycota</taxon>
        <taxon>Agaricomycotina</taxon>
        <taxon>Agaricomycetes</taxon>
        <taxon>Hymenochaetales</taxon>
        <taxon>Rickenellaceae</taxon>
        <taxon>Rickenella</taxon>
    </lineage>
</organism>
<feature type="compositionally biased region" description="Basic and acidic residues" evidence="1">
    <location>
        <begin position="305"/>
        <end position="314"/>
    </location>
</feature>
<feature type="compositionally biased region" description="Basic and acidic residues" evidence="1">
    <location>
        <begin position="126"/>
        <end position="140"/>
    </location>
</feature>
<proteinExistence type="predicted"/>
<dbReference type="EMBL" id="ML170156">
    <property type="protein sequence ID" value="TDL29385.1"/>
    <property type="molecule type" value="Genomic_DNA"/>
</dbReference>
<evidence type="ECO:0000313" key="3">
    <source>
        <dbReference type="Proteomes" id="UP000294933"/>
    </source>
</evidence>
<feature type="compositionally biased region" description="Polar residues" evidence="1">
    <location>
        <begin position="568"/>
        <end position="586"/>
    </location>
</feature>
<feature type="region of interest" description="Disordered" evidence="1">
    <location>
        <begin position="854"/>
        <end position="877"/>
    </location>
</feature>
<feature type="compositionally biased region" description="Basic and acidic residues" evidence="1">
    <location>
        <begin position="646"/>
        <end position="659"/>
    </location>
</feature>
<gene>
    <name evidence="2" type="ORF">BD410DRAFT_779783</name>
</gene>
<reference evidence="2 3" key="1">
    <citation type="submission" date="2018-06" db="EMBL/GenBank/DDBJ databases">
        <title>A transcriptomic atlas of mushroom development highlights an independent origin of complex multicellularity.</title>
        <authorList>
            <consortium name="DOE Joint Genome Institute"/>
            <person name="Krizsan K."/>
            <person name="Almasi E."/>
            <person name="Merenyi Z."/>
            <person name="Sahu N."/>
            <person name="Viragh M."/>
            <person name="Koszo T."/>
            <person name="Mondo S."/>
            <person name="Kiss B."/>
            <person name="Balint B."/>
            <person name="Kues U."/>
            <person name="Barry K."/>
            <person name="Hegedus J.C."/>
            <person name="Henrissat B."/>
            <person name="Johnson J."/>
            <person name="Lipzen A."/>
            <person name="Ohm R."/>
            <person name="Nagy I."/>
            <person name="Pangilinan J."/>
            <person name="Yan J."/>
            <person name="Xiong Y."/>
            <person name="Grigoriev I.V."/>
            <person name="Hibbett D.S."/>
            <person name="Nagy L.G."/>
        </authorList>
    </citation>
    <scope>NUCLEOTIDE SEQUENCE [LARGE SCALE GENOMIC DNA]</scope>
    <source>
        <strain evidence="2 3">SZMC22713</strain>
    </source>
</reference>
<protein>
    <submittedName>
        <fullName evidence="2">Uncharacterized protein</fullName>
    </submittedName>
</protein>
<evidence type="ECO:0000256" key="1">
    <source>
        <dbReference type="SAM" id="MobiDB-lite"/>
    </source>
</evidence>
<feature type="compositionally biased region" description="Acidic residues" evidence="1">
    <location>
        <begin position="100"/>
        <end position="115"/>
    </location>
</feature>
<feature type="region of interest" description="Disordered" evidence="1">
    <location>
        <begin position="299"/>
        <end position="320"/>
    </location>
</feature>
<keyword evidence="3" id="KW-1185">Reference proteome</keyword>
<name>A0A4R5XFL2_9AGAM</name>
<dbReference type="Proteomes" id="UP000294933">
    <property type="component" value="Unassembled WGS sequence"/>
</dbReference>
<feature type="region of interest" description="Disordered" evidence="1">
    <location>
        <begin position="64"/>
        <end position="156"/>
    </location>
</feature>
<feature type="region of interest" description="Disordered" evidence="1">
    <location>
        <begin position="379"/>
        <end position="416"/>
    </location>
</feature>
<dbReference type="OrthoDB" id="2564267at2759"/>
<accession>A0A4R5XFL2</accession>
<sequence>MAAAAPFSRLQLAAALLEYDNDPENPDVPYRSAQDSAIFSHMRRSAGRRGSGFDAASRRSTDYLGVTLPSEGGASPSLDPTGTRRSRASIDALQNPFVAEDVETDEEPEEEDMEVDLASWGLDTFMPKEKGSKSSKDKGKGKAKSPPLPNPHLEWDQGSTRVAHSRTMSMGEFGAGDAFLDSRSKIRRNSIANPLEMAGDELPRQDWRSSSHELIGQLPLKPPLHSALERDTIPFPTSEADPVIQMDDNLTQRERIISNGRLVTEDEPNPFAVQPPSPSRMSRFDPKAMHIRTASNATVLSRARSPNDENRDPGFRPQSQFDAQTIRSRHLSNASFGTRNMLLNDDGQSYMTGGAAFEPERRYSRLDLMRPKVLIMPSPLQSAPAPAPPPPSTIQRDGFLMSSDGPPLPPGARTSRSITALQPSTSLNVPVASNSFTANPRLSLSASQLLFRNTLMVGGQRDVAYVDIDGRLKRAQEDGEQVEQEWPEEVKPEVDTEVDAVVIPVEEDDKQRRPPGKLYGKSLIDDLEFRKTQIRSKQRVFTGDQRPSMMDRRVTRSSTLIDPASLQPRPQSQHMDSFNSAKSRQSLVRRGSRNSKPLLNFEDDPGVGELGPSTSVRGKSVFGVDTLWEREMAKLKQIEAVEAVEAEERRKREEEEEARKAKKKKVKSKGKDIMAESITQQEPEREPRISSALPPVLPDIPKTTVRKKKANPEPESDDESSSSEIAVHRTGAQRRDSGTQAWISDEEEGAPAGNTNRRQNVGRPPVPDDGSDEDLPLSVTLAKVTRKLSAPSRRQEDDSDDEDLPLSTLLDKAKPTLGSPVGSKLNINFDNLSLGNSLGNLAADEDDDEPLGIRASRIFPPSKSGESVQYEDEDDRPLAMHPEQQRRSQYHSMMAAAQQQQQQQMMFQAQMQNSMAFGPPTSMMNPSFSPFGAMQSPMMPMMVPTPAFSLPAQDSQKYGRVDRWRRDVAVEGEP</sequence>
<evidence type="ECO:0000313" key="2">
    <source>
        <dbReference type="EMBL" id="TDL29385.1"/>
    </source>
</evidence>
<feature type="region of interest" description="Disordered" evidence="1">
    <location>
        <begin position="539"/>
        <end position="618"/>
    </location>
</feature>